<evidence type="ECO:0000313" key="2">
    <source>
        <dbReference type="EMBL" id="QLH84724.1"/>
    </source>
</evidence>
<dbReference type="KEGG" id="hpel:HZS54_25130"/>
<dbReference type="EMBL" id="CP058909">
    <property type="protein sequence ID" value="QLH84724.1"/>
    <property type="molecule type" value="Genomic_DNA"/>
</dbReference>
<dbReference type="OrthoDB" id="376253at2157"/>
<dbReference type="AlphaFoldDB" id="A0A7D5PCI5"/>
<dbReference type="GeneID" id="56085949"/>
<proteinExistence type="predicted"/>
<keyword evidence="3" id="KW-1185">Reference proteome</keyword>
<accession>A0A7D5PCI5</accession>
<evidence type="ECO:0000313" key="3">
    <source>
        <dbReference type="Proteomes" id="UP000509346"/>
    </source>
</evidence>
<name>A0A7D5PCI5_9EURY</name>
<reference evidence="2 3" key="1">
    <citation type="submission" date="2020-07" db="EMBL/GenBank/DDBJ databases">
        <title>Halosimplex litoreum sp. nov. and Halosimplex rubrum sp. nov., isolated from different salt environments.</title>
        <authorList>
            <person name="Cui H."/>
        </authorList>
    </citation>
    <scope>NUCLEOTIDE SEQUENCE [LARGE SCALE GENOMIC DNA]</scope>
    <source>
        <strain evidence="2 3">R2</strain>
    </source>
</reference>
<gene>
    <name evidence="2" type="ORF">HZS54_25130</name>
</gene>
<protein>
    <submittedName>
        <fullName evidence="2">Uncharacterized protein</fullName>
    </submittedName>
</protein>
<dbReference type="Proteomes" id="UP000509346">
    <property type="component" value="Chromosome"/>
</dbReference>
<sequence>MGDTGGDWTRRHARLTWEGEQGGTPPEDGGGSDGRVVRADPPADDWSARHAWCRRA</sequence>
<feature type="region of interest" description="Disordered" evidence="1">
    <location>
        <begin position="1"/>
        <end position="56"/>
    </location>
</feature>
<evidence type="ECO:0000256" key="1">
    <source>
        <dbReference type="SAM" id="MobiDB-lite"/>
    </source>
</evidence>
<dbReference type="RefSeq" id="WP_179919802.1">
    <property type="nucleotide sequence ID" value="NZ_CP058909.1"/>
</dbReference>
<organism evidence="2 3">
    <name type="scientific">Halosimplex pelagicum</name>
    <dbReference type="NCBI Taxonomy" id="869886"/>
    <lineage>
        <taxon>Archaea</taxon>
        <taxon>Methanobacteriati</taxon>
        <taxon>Methanobacteriota</taxon>
        <taxon>Stenosarchaea group</taxon>
        <taxon>Halobacteria</taxon>
        <taxon>Halobacteriales</taxon>
        <taxon>Haloarculaceae</taxon>
        <taxon>Halosimplex</taxon>
    </lineage>
</organism>